<keyword evidence="2" id="KW-1185">Reference proteome</keyword>
<dbReference type="EMBL" id="KZ772686">
    <property type="protein sequence ID" value="PTQ45716.1"/>
    <property type="molecule type" value="Genomic_DNA"/>
</dbReference>
<gene>
    <name evidence="1" type="ORF">MARPO_0014s0210</name>
</gene>
<name>A0A2R6XHY5_MARPO</name>
<sequence length="118" mass="13560">MAVLHSSSSLITFHQTVKDRGRATDCAFRTIGTHRRKLEFQPCRKDHAIYRSSNLIHRLRHSPASESLERLQSMRLPATLVKTTPTMLLCVLTLPRERPGLCRFTARLEPRVHIAVFD</sequence>
<organism evidence="1 2">
    <name type="scientific">Marchantia polymorpha</name>
    <name type="common">Common liverwort</name>
    <name type="synonym">Marchantia aquatica</name>
    <dbReference type="NCBI Taxonomy" id="3197"/>
    <lineage>
        <taxon>Eukaryota</taxon>
        <taxon>Viridiplantae</taxon>
        <taxon>Streptophyta</taxon>
        <taxon>Embryophyta</taxon>
        <taxon>Marchantiophyta</taxon>
        <taxon>Marchantiopsida</taxon>
        <taxon>Marchantiidae</taxon>
        <taxon>Marchantiales</taxon>
        <taxon>Marchantiaceae</taxon>
        <taxon>Marchantia</taxon>
    </lineage>
</organism>
<evidence type="ECO:0000313" key="1">
    <source>
        <dbReference type="EMBL" id="PTQ45716.1"/>
    </source>
</evidence>
<proteinExistence type="predicted"/>
<protein>
    <submittedName>
        <fullName evidence="1">Uncharacterized protein</fullName>
    </submittedName>
</protein>
<reference evidence="2" key="1">
    <citation type="journal article" date="2017" name="Cell">
        <title>Insights into land plant evolution garnered from the Marchantia polymorpha genome.</title>
        <authorList>
            <person name="Bowman J.L."/>
            <person name="Kohchi T."/>
            <person name="Yamato K.T."/>
            <person name="Jenkins J."/>
            <person name="Shu S."/>
            <person name="Ishizaki K."/>
            <person name="Yamaoka S."/>
            <person name="Nishihama R."/>
            <person name="Nakamura Y."/>
            <person name="Berger F."/>
            <person name="Adam C."/>
            <person name="Aki S.S."/>
            <person name="Althoff F."/>
            <person name="Araki T."/>
            <person name="Arteaga-Vazquez M.A."/>
            <person name="Balasubrmanian S."/>
            <person name="Barry K."/>
            <person name="Bauer D."/>
            <person name="Boehm C.R."/>
            <person name="Briginshaw L."/>
            <person name="Caballero-Perez J."/>
            <person name="Catarino B."/>
            <person name="Chen F."/>
            <person name="Chiyoda S."/>
            <person name="Chovatia M."/>
            <person name="Davies K.M."/>
            <person name="Delmans M."/>
            <person name="Demura T."/>
            <person name="Dierschke T."/>
            <person name="Dolan L."/>
            <person name="Dorantes-Acosta A.E."/>
            <person name="Eklund D.M."/>
            <person name="Florent S.N."/>
            <person name="Flores-Sandoval E."/>
            <person name="Fujiyama A."/>
            <person name="Fukuzawa H."/>
            <person name="Galik B."/>
            <person name="Grimanelli D."/>
            <person name="Grimwood J."/>
            <person name="Grossniklaus U."/>
            <person name="Hamada T."/>
            <person name="Haseloff J."/>
            <person name="Hetherington A.J."/>
            <person name="Higo A."/>
            <person name="Hirakawa Y."/>
            <person name="Hundley H.N."/>
            <person name="Ikeda Y."/>
            <person name="Inoue K."/>
            <person name="Inoue S.I."/>
            <person name="Ishida S."/>
            <person name="Jia Q."/>
            <person name="Kakita M."/>
            <person name="Kanazawa T."/>
            <person name="Kawai Y."/>
            <person name="Kawashima T."/>
            <person name="Kennedy M."/>
            <person name="Kinose K."/>
            <person name="Kinoshita T."/>
            <person name="Kohara Y."/>
            <person name="Koide E."/>
            <person name="Komatsu K."/>
            <person name="Kopischke S."/>
            <person name="Kubo M."/>
            <person name="Kyozuka J."/>
            <person name="Lagercrantz U."/>
            <person name="Lin S.S."/>
            <person name="Lindquist E."/>
            <person name="Lipzen A.M."/>
            <person name="Lu C.W."/>
            <person name="De Luna E."/>
            <person name="Martienssen R.A."/>
            <person name="Minamino N."/>
            <person name="Mizutani M."/>
            <person name="Mizutani M."/>
            <person name="Mochizuki N."/>
            <person name="Monte I."/>
            <person name="Mosher R."/>
            <person name="Nagasaki H."/>
            <person name="Nakagami H."/>
            <person name="Naramoto S."/>
            <person name="Nishitani K."/>
            <person name="Ohtani M."/>
            <person name="Okamoto T."/>
            <person name="Okumura M."/>
            <person name="Phillips J."/>
            <person name="Pollak B."/>
            <person name="Reinders A."/>
            <person name="Rovekamp M."/>
            <person name="Sano R."/>
            <person name="Sawa S."/>
            <person name="Schmid M.W."/>
            <person name="Shirakawa M."/>
            <person name="Solano R."/>
            <person name="Spunde A."/>
            <person name="Suetsugu N."/>
            <person name="Sugano S."/>
            <person name="Sugiyama A."/>
            <person name="Sun R."/>
            <person name="Suzuki Y."/>
            <person name="Takenaka M."/>
            <person name="Takezawa D."/>
            <person name="Tomogane H."/>
            <person name="Tsuzuki M."/>
            <person name="Ueda T."/>
            <person name="Umeda M."/>
            <person name="Ward J.M."/>
            <person name="Watanabe Y."/>
            <person name="Yazaki K."/>
            <person name="Yokoyama R."/>
            <person name="Yoshitake Y."/>
            <person name="Yotsui I."/>
            <person name="Zachgo S."/>
            <person name="Schmutz J."/>
        </authorList>
    </citation>
    <scope>NUCLEOTIDE SEQUENCE [LARGE SCALE GENOMIC DNA]</scope>
    <source>
        <strain evidence="2">Tak-1</strain>
    </source>
</reference>
<accession>A0A2R6XHY5</accession>
<dbReference type="AlphaFoldDB" id="A0A2R6XHY5"/>
<dbReference type="Proteomes" id="UP000244005">
    <property type="component" value="Unassembled WGS sequence"/>
</dbReference>
<evidence type="ECO:0000313" key="2">
    <source>
        <dbReference type="Proteomes" id="UP000244005"/>
    </source>
</evidence>
<dbReference type="Gramene" id="Mp1g10160.1">
    <property type="protein sequence ID" value="Mp1g10160.1.cds1"/>
    <property type="gene ID" value="Mp1g10160"/>
</dbReference>